<dbReference type="InterPro" id="IPR010319">
    <property type="entry name" value="Transglutaminase-like_Cys_pept"/>
</dbReference>
<comment type="caution">
    <text evidence="2">The sequence shown here is derived from an EMBL/GenBank/DDBJ whole genome shotgun (WGS) entry which is preliminary data.</text>
</comment>
<feature type="chain" id="PRO_5045808708" evidence="1">
    <location>
        <begin position="22"/>
        <end position="214"/>
    </location>
</feature>
<dbReference type="RefSeq" id="WP_261522723.1">
    <property type="nucleotide sequence ID" value="NZ_JAODNW010000038.1"/>
</dbReference>
<organism evidence="2 3">
    <name type="scientific">Chelativorans intermedius</name>
    <dbReference type="NCBI Taxonomy" id="515947"/>
    <lineage>
        <taxon>Bacteria</taxon>
        <taxon>Pseudomonadati</taxon>
        <taxon>Pseudomonadota</taxon>
        <taxon>Alphaproteobacteria</taxon>
        <taxon>Hyphomicrobiales</taxon>
        <taxon>Phyllobacteriaceae</taxon>
        <taxon>Chelativorans</taxon>
    </lineage>
</organism>
<dbReference type="Gene3D" id="3.10.620.30">
    <property type="match status" value="1"/>
</dbReference>
<keyword evidence="1" id="KW-0732">Signal</keyword>
<sequence>MFRSVLLATIGIISMIGSADADALHLNPSQRADSPTLREFEPTTVPFGYYEFCKRYRSRCARPTGKDSIKLTEERWQAMVKSNWLANTKIMPKTDKEIFGVEERWEYPNIFGDCEDYVLLKRKLLLEQGFPLGALRITVGLDADGGGHAVLTVATDLGDFVLDNVEQEIKRWDETEIQYLKRQSGEDQNVWVSLVDPVVAERSNDRERSTARMR</sequence>
<dbReference type="EMBL" id="JBHLXD010000053">
    <property type="protein sequence ID" value="MFC0210441.1"/>
    <property type="molecule type" value="Genomic_DNA"/>
</dbReference>
<gene>
    <name evidence="2" type="ORF">ACFFJ2_18785</name>
</gene>
<dbReference type="Pfam" id="PF06035">
    <property type="entry name" value="Peptidase_C93"/>
    <property type="match status" value="1"/>
</dbReference>
<accession>A0ABV6DCS4</accession>
<name>A0ABV6DCS4_9HYPH</name>
<evidence type="ECO:0000313" key="2">
    <source>
        <dbReference type="EMBL" id="MFC0210441.1"/>
    </source>
</evidence>
<dbReference type="PANTHER" id="PTHR39327">
    <property type="match status" value="1"/>
</dbReference>
<protein>
    <submittedName>
        <fullName evidence="2">Transglutaminase-like cysteine peptidase</fullName>
    </submittedName>
</protein>
<proteinExistence type="predicted"/>
<keyword evidence="3" id="KW-1185">Reference proteome</keyword>
<evidence type="ECO:0000313" key="3">
    <source>
        <dbReference type="Proteomes" id="UP001589755"/>
    </source>
</evidence>
<evidence type="ECO:0000256" key="1">
    <source>
        <dbReference type="SAM" id="SignalP"/>
    </source>
</evidence>
<feature type="signal peptide" evidence="1">
    <location>
        <begin position="1"/>
        <end position="21"/>
    </location>
</feature>
<reference evidence="2 3" key="1">
    <citation type="submission" date="2024-09" db="EMBL/GenBank/DDBJ databases">
        <authorList>
            <person name="Sun Q."/>
            <person name="Mori K."/>
        </authorList>
    </citation>
    <scope>NUCLEOTIDE SEQUENCE [LARGE SCALE GENOMIC DNA]</scope>
    <source>
        <strain evidence="2 3">CCM 8543</strain>
    </source>
</reference>
<dbReference type="Proteomes" id="UP001589755">
    <property type="component" value="Unassembled WGS sequence"/>
</dbReference>
<dbReference type="PANTHER" id="PTHR39327:SF1">
    <property type="entry name" value="BLR5470 PROTEIN"/>
    <property type="match status" value="1"/>
</dbReference>